<dbReference type="InterPro" id="IPR039261">
    <property type="entry name" value="FNR_nucleotide-bd"/>
</dbReference>
<dbReference type="InterPro" id="IPR008333">
    <property type="entry name" value="Cbr1-like_FAD-bd_dom"/>
</dbReference>
<evidence type="ECO:0000256" key="6">
    <source>
        <dbReference type="ARBA" id="ARBA00023002"/>
    </source>
</evidence>
<evidence type="ECO:0000256" key="1">
    <source>
        <dbReference type="ARBA" id="ARBA00001974"/>
    </source>
</evidence>
<evidence type="ECO:0000256" key="4">
    <source>
        <dbReference type="ARBA" id="ARBA00022723"/>
    </source>
</evidence>
<gene>
    <name evidence="12" type="ORF">LVJ94_07610</name>
</gene>
<evidence type="ECO:0000313" key="13">
    <source>
        <dbReference type="Proteomes" id="UP001374803"/>
    </source>
</evidence>
<keyword evidence="3" id="KW-0001">2Fe-2S</keyword>
<dbReference type="PROSITE" id="PS51085">
    <property type="entry name" value="2FE2S_FER_2"/>
    <property type="match status" value="1"/>
</dbReference>
<comment type="cofactor">
    <cofactor evidence="1">
        <name>FAD</name>
        <dbReference type="ChEBI" id="CHEBI:57692"/>
    </cofactor>
</comment>
<keyword evidence="4" id="KW-0479">Metal-binding</keyword>
<keyword evidence="7" id="KW-0408">Iron</keyword>
<accession>A0ABZ2L848</accession>
<dbReference type="InterPro" id="IPR036010">
    <property type="entry name" value="2Fe-2S_ferredoxin-like_sf"/>
</dbReference>
<keyword evidence="5" id="KW-0274">FAD</keyword>
<dbReference type="PRINTS" id="PR00410">
    <property type="entry name" value="PHEHYDRXLASE"/>
</dbReference>
<keyword evidence="8" id="KW-0411">Iron-sulfur</keyword>
<dbReference type="SUPFAM" id="SSF63380">
    <property type="entry name" value="Riboflavin synthase domain-like"/>
    <property type="match status" value="1"/>
</dbReference>
<dbReference type="InterPro" id="IPR017927">
    <property type="entry name" value="FAD-bd_FR_type"/>
</dbReference>
<reference evidence="12" key="1">
    <citation type="submission" date="2021-12" db="EMBL/GenBank/DDBJ databases">
        <title>Discovery of the Pendulisporaceae a myxobacterial family with distinct sporulation behavior and unique specialized metabolism.</title>
        <authorList>
            <person name="Garcia R."/>
            <person name="Popoff A."/>
            <person name="Bader C.D."/>
            <person name="Loehr J."/>
            <person name="Walesch S."/>
            <person name="Walt C."/>
            <person name="Boldt J."/>
            <person name="Bunk B."/>
            <person name="Haeckl F.J.F.P.J."/>
            <person name="Gunesch A.P."/>
            <person name="Birkelbach J."/>
            <person name="Nuebel U."/>
            <person name="Pietschmann T."/>
            <person name="Bach T."/>
            <person name="Mueller R."/>
        </authorList>
    </citation>
    <scope>NUCLEOTIDE SEQUENCE</scope>
    <source>
        <strain evidence="12">MSr11367</strain>
    </source>
</reference>
<dbReference type="CDD" id="cd00207">
    <property type="entry name" value="fer2"/>
    <property type="match status" value="1"/>
</dbReference>
<feature type="domain" description="FAD-binding FR-type" evidence="11">
    <location>
        <begin position="33"/>
        <end position="134"/>
    </location>
</feature>
<dbReference type="CDD" id="cd06216">
    <property type="entry name" value="FNR_iron_sulfur_binding_2"/>
    <property type="match status" value="1"/>
</dbReference>
<evidence type="ECO:0000256" key="3">
    <source>
        <dbReference type="ARBA" id="ARBA00022714"/>
    </source>
</evidence>
<dbReference type="InterPro" id="IPR012675">
    <property type="entry name" value="Beta-grasp_dom_sf"/>
</dbReference>
<dbReference type="SUPFAM" id="SSF54292">
    <property type="entry name" value="2Fe-2S ferredoxin-like"/>
    <property type="match status" value="1"/>
</dbReference>
<evidence type="ECO:0000313" key="12">
    <source>
        <dbReference type="EMBL" id="WXB07099.1"/>
    </source>
</evidence>
<evidence type="ECO:0000256" key="8">
    <source>
        <dbReference type="ARBA" id="ARBA00023014"/>
    </source>
</evidence>
<proteinExistence type="inferred from homology"/>
<keyword evidence="2" id="KW-0285">Flavoprotein</keyword>
<dbReference type="Pfam" id="PF00111">
    <property type="entry name" value="Fer2"/>
    <property type="match status" value="1"/>
</dbReference>
<dbReference type="PROSITE" id="PS51384">
    <property type="entry name" value="FAD_FR"/>
    <property type="match status" value="1"/>
</dbReference>
<dbReference type="Pfam" id="PF00970">
    <property type="entry name" value="FAD_binding_6"/>
    <property type="match status" value="1"/>
</dbReference>
<dbReference type="SUPFAM" id="SSF52343">
    <property type="entry name" value="Ferredoxin reductase-like, C-terminal NADP-linked domain"/>
    <property type="match status" value="1"/>
</dbReference>
<sequence length="355" mass="39345">MTVLQRISDVVGLMATPLRPSHYLELVQPLWSTHRLQARVESVWDETSDTRTLTLRPGHGFRRHRAGQHVRVGVSIGGRQMTRTYSISSSPDRSDGCFTITAKHAGRVSGFLVRDVRPGDLLSIGLPQGDFHLPDAAPVRPLFITGGSGITPVMSMLRTFVLRWHMPDTSHVHYAPNVLDVIFGRELEGIAAKLPNYRFHPIYTRAQPPRHFSEAQLEELCPDWRERDVWACGPQSLLDDVTACFERAGRARYLHIERFTAPLARLPANLTGGMVHFRRSGVEVRADGKKALLRVAEDAAIPAPHGCRMGVCHTCDATMVSGCVRDLRTGLEVDEPGSRIQLCVCAAAGNVEIEL</sequence>
<dbReference type="EMBL" id="CP089983">
    <property type="protein sequence ID" value="WXB07099.1"/>
    <property type="molecule type" value="Genomic_DNA"/>
</dbReference>
<organism evidence="12 13">
    <name type="scientific">Pendulispora rubella</name>
    <dbReference type="NCBI Taxonomy" id="2741070"/>
    <lineage>
        <taxon>Bacteria</taxon>
        <taxon>Pseudomonadati</taxon>
        <taxon>Myxococcota</taxon>
        <taxon>Myxococcia</taxon>
        <taxon>Myxococcales</taxon>
        <taxon>Sorangiineae</taxon>
        <taxon>Pendulisporaceae</taxon>
        <taxon>Pendulispora</taxon>
    </lineage>
</organism>
<name>A0ABZ2L848_9BACT</name>
<evidence type="ECO:0000256" key="9">
    <source>
        <dbReference type="ARBA" id="ARBA00061434"/>
    </source>
</evidence>
<dbReference type="PANTHER" id="PTHR47354">
    <property type="entry name" value="NADH OXIDOREDUCTASE HCR"/>
    <property type="match status" value="1"/>
</dbReference>
<dbReference type="InterPro" id="IPR050415">
    <property type="entry name" value="MRET"/>
</dbReference>
<keyword evidence="6" id="KW-0560">Oxidoreductase</keyword>
<dbReference type="InterPro" id="IPR001041">
    <property type="entry name" value="2Fe-2S_ferredoxin-type"/>
</dbReference>
<dbReference type="Pfam" id="PF00175">
    <property type="entry name" value="NAD_binding_1"/>
    <property type="match status" value="1"/>
</dbReference>
<evidence type="ECO:0000259" key="10">
    <source>
        <dbReference type="PROSITE" id="PS51085"/>
    </source>
</evidence>
<dbReference type="Proteomes" id="UP001374803">
    <property type="component" value="Chromosome"/>
</dbReference>
<keyword evidence="13" id="KW-1185">Reference proteome</keyword>
<dbReference type="InterPro" id="IPR017938">
    <property type="entry name" value="Riboflavin_synthase-like_b-brl"/>
</dbReference>
<dbReference type="Gene3D" id="3.10.20.30">
    <property type="match status" value="1"/>
</dbReference>
<dbReference type="PANTHER" id="PTHR47354:SF6">
    <property type="entry name" value="NADH OXIDOREDUCTASE HCR"/>
    <property type="match status" value="1"/>
</dbReference>
<dbReference type="Gene3D" id="2.40.30.10">
    <property type="entry name" value="Translation factors"/>
    <property type="match status" value="1"/>
</dbReference>
<evidence type="ECO:0000256" key="7">
    <source>
        <dbReference type="ARBA" id="ARBA00023004"/>
    </source>
</evidence>
<dbReference type="Gene3D" id="3.40.50.80">
    <property type="entry name" value="Nucleotide-binding domain of ferredoxin-NADP reductase (FNR) module"/>
    <property type="match status" value="1"/>
</dbReference>
<protein>
    <submittedName>
        <fullName evidence="12">Ferredoxin reductase</fullName>
    </submittedName>
</protein>
<evidence type="ECO:0000256" key="5">
    <source>
        <dbReference type="ARBA" id="ARBA00022827"/>
    </source>
</evidence>
<dbReference type="InterPro" id="IPR001433">
    <property type="entry name" value="OxRdtase_FAD/NAD-bd"/>
</dbReference>
<dbReference type="RefSeq" id="WP_394836759.1">
    <property type="nucleotide sequence ID" value="NZ_CP089929.1"/>
</dbReference>
<evidence type="ECO:0000256" key="2">
    <source>
        <dbReference type="ARBA" id="ARBA00022630"/>
    </source>
</evidence>
<comment type="similarity">
    <text evidence="9">In the N-terminal section; belongs to the FAD-binding oxidoreductase type 6 family.</text>
</comment>
<feature type="domain" description="2Fe-2S ferredoxin-type" evidence="10">
    <location>
        <begin position="273"/>
        <end position="355"/>
    </location>
</feature>
<evidence type="ECO:0000259" key="11">
    <source>
        <dbReference type="PROSITE" id="PS51384"/>
    </source>
</evidence>